<gene>
    <name evidence="1" type="ORF">HOLleu_43618</name>
</gene>
<organism evidence="1 2">
    <name type="scientific">Holothuria leucospilota</name>
    <name type="common">Black long sea cucumber</name>
    <name type="synonym">Mertensiothuria leucospilota</name>
    <dbReference type="NCBI Taxonomy" id="206669"/>
    <lineage>
        <taxon>Eukaryota</taxon>
        <taxon>Metazoa</taxon>
        <taxon>Echinodermata</taxon>
        <taxon>Eleutherozoa</taxon>
        <taxon>Echinozoa</taxon>
        <taxon>Holothuroidea</taxon>
        <taxon>Aspidochirotacea</taxon>
        <taxon>Aspidochirotida</taxon>
        <taxon>Holothuriidae</taxon>
        <taxon>Holothuria</taxon>
    </lineage>
</organism>
<dbReference type="OrthoDB" id="6105938at2759"/>
<keyword evidence="2" id="KW-1185">Reference proteome</keyword>
<dbReference type="Proteomes" id="UP001152320">
    <property type="component" value="Unassembled WGS sequence"/>
</dbReference>
<dbReference type="AlphaFoldDB" id="A0A9Q1BAN2"/>
<sequence length="431" mass="48722">MEFNIGTKIQAIDELGRWENGKIIAVDSNSFEVKFDGWGTDYNVFAKAAEVRKPVDIFTSEIDAASKAKRKKGTGVGRSHLSILHTLVAGDHVFCSIDETLLKATVKVIDRFLREVTVRIEGESEDRILNVKRIVLEEREDQRCERKRRKVKQKTCAEKTLRPEQSAENDDTGIEDGTSFFSTTGGDGSVICCGEVVRIMATTLEMLVSSIRKKGTGFEVHGCLFSCGLSEDIKIAVPAEKIAKICKPLHVTAKEKKIVKEWQSKAFTDSLNLKMSNFQYRKLVRQQELKNAILVEVQAALRSKFSKRRFSLGISSLEIDLSLFKLDFFSKRHAKYSYYDDNLWQLDSLLGDKWDILFKDNILSFVTQITISLTKQNILQGSISRAQSYDSVAVDKNYRTALALHIINGAKSDQSHYYDDSEMQLAQQDSV</sequence>
<reference evidence="1" key="1">
    <citation type="submission" date="2021-10" db="EMBL/GenBank/DDBJ databases">
        <title>Tropical sea cucumber genome reveals ecological adaptation and Cuvierian tubules defense mechanism.</title>
        <authorList>
            <person name="Chen T."/>
        </authorList>
    </citation>
    <scope>NUCLEOTIDE SEQUENCE</scope>
    <source>
        <strain evidence="1">Nanhai2018</strain>
        <tissue evidence="1">Muscle</tissue>
    </source>
</reference>
<name>A0A9Q1BAN2_HOLLE</name>
<accession>A0A9Q1BAN2</accession>
<evidence type="ECO:0000313" key="1">
    <source>
        <dbReference type="EMBL" id="KAJ8018408.1"/>
    </source>
</evidence>
<protein>
    <submittedName>
        <fullName evidence="1">Uncharacterized protein</fullName>
    </submittedName>
</protein>
<dbReference type="Gene3D" id="2.30.30.140">
    <property type="match status" value="1"/>
</dbReference>
<proteinExistence type="predicted"/>
<comment type="caution">
    <text evidence="1">The sequence shown here is derived from an EMBL/GenBank/DDBJ whole genome shotgun (WGS) entry which is preliminary data.</text>
</comment>
<evidence type="ECO:0000313" key="2">
    <source>
        <dbReference type="Proteomes" id="UP001152320"/>
    </source>
</evidence>
<dbReference type="EMBL" id="JAIZAY010000385">
    <property type="protein sequence ID" value="KAJ8018408.1"/>
    <property type="molecule type" value="Genomic_DNA"/>
</dbReference>